<comment type="catalytic activity">
    <reaction evidence="2">
        <text>2-amino-3-carboxymuconate 6-semialdehyde + H(+) = 2-aminomuconate 6-semialdehyde + CO2</text>
        <dbReference type="Rhea" id="RHEA:16557"/>
        <dbReference type="ChEBI" id="CHEBI:15378"/>
        <dbReference type="ChEBI" id="CHEBI:16526"/>
        <dbReference type="ChEBI" id="CHEBI:77634"/>
        <dbReference type="ChEBI" id="CHEBI:77803"/>
        <dbReference type="EC" id="4.1.1.45"/>
    </reaction>
</comment>
<dbReference type="InterPro" id="IPR032465">
    <property type="entry name" value="ACMSD"/>
</dbReference>
<feature type="domain" description="Amidohydrolase-related" evidence="3">
    <location>
        <begin position="138"/>
        <end position="396"/>
    </location>
</feature>
<keyword evidence="1 2" id="KW-0456">Lyase</keyword>
<proteinExistence type="inferred from homology"/>
<comment type="similarity">
    <text evidence="2">Belongs to the metallo-dependent hydrolases superfamily.</text>
</comment>
<evidence type="ECO:0000313" key="4">
    <source>
        <dbReference type="EMBL" id="CAI8051277.1"/>
    </source>
</evidence>
<dbReference type="PANTHER" id="PTHR21240:SF28">
    <property type="entry name" value="ISO-OROTATE DECARBOXYLASE (EUROFUNG)"/>
    <property type="match status" value="1"/>
</dbReference>
<reference evidence="4" key="1">
    <citation type="submission" date="2023-03" db="EMBL/GenBank/DDBJ databases">
        <authorList>
            <person name="Steffen K."/>
            <person name="Cardenas P."/>
        </authorList>
    </citation>
    <scope>NUCLEOTIDE SEQUENCE</scope>
</reference>
<dbReference type="EC" id="4.1.1.45" evidence="2"/>
<sequence length="399" mass="44479">MEALRFIDGDSHVLEPESIWENYLEEKYRNLVSAHVRWVTAPSGQGVNAVDESSTRESALAFELEVEVMGTYPLGVRDTDAATRSFQDRDLDELDVAYGKWADQDFPSSAYREVMDVHGIEHMILYPTAGFWTTGVAEMDGETAMAIRRAYNRWLGDYCAEIGKGACGAASIDLRDPVLAAKEVRRCVQEYDFKAVHLNPAPVPNLRLFDPECDVLWATCAELGVPIGLHPSANHPFDQGLLDYLPGLRNCRTTVSFVMGSMLACTAFIMGGVLERHPDLKLVFLESGCGWASFWLDRLEAGIQGGTRRLRIQGLNSNPVDYFQRQCFVAADQDDPGIAPLIESIGDHVIVGATDFGHPEGRKYFKAKQDMLELPNVSMESKHKIMWDNALRAYPINPN</sequence>
<dbReference type="GO" id="GO:1904985">
    <property type="term" value="P:negative regulation of quinolinate biosynthetic process"/>
    <property type="evidence" value="ECO:0007669"/>
    <property type="project" value="UniProtKB-UniRule"/>
</dbReference>
<dbReference type="PANTHER" id="PTHR21240">
    <property type="entry name" value="2-AMINO-3-CARBOXYLMUCONATE-6-SEMIALDEHYDE DECARBOXYLASE"/>
    <property type="match status" value="1"/>
</dbReference>
<gene>
    <name evidence="4" type="ORF">GBAR_LOCUS28082</name>
</gene>
<keyword evidence="2" id="KW-0210">Decarboxylase</keyword>
<comment type="subunit">
    <text evidence="2">Monomer.</text>
</comment>
<evidence type="ECO:0000256" key="2">
    <source>
        <dbReference type="RuleBase" id="RU366045"/>
    </source>
</evidence>
<comment type="function">
    <text evidence="2">Converts alpha-amino-beta-carboxymuconate-epsilon-semialdehyde (ACMS) to alpha-aminomuconate semialdehyde (AMS).</text>
</comment>
<comment type="pathway">
    <text evidence="2">Secondary metabolite metabolism; quinolate metabolism.</text>
</comment>
<dbReference type="GO" id="GO:0005829">
    <property type="term" value="C:cytosol"/>
    <property type="evidence" value="ECO:0007669"/>
    <property type="project" value="UniProtKB-UniRule"/>
</dbReference>
<evidence type="ECO:0000256" key="1">
    <source>
        <dbReference type="ARBA" id="ARBA00023239"/>
    </source>
</evidence>
<dbReference type="Proteomes" id="UP001174909">
    <property type="component" value="Unassembled WGS sequence"/>
</dbReference>
<dbReference type="SUPFAM" id="SSF51556">
    <property type="entry name" value="Metallo-dependent hydrolases"/>
    <property type="match status" value="1"/>
</dbReference>
<dbReference type="Pfam" id="PF04909">
    <property type="entry name" value="Amidohydro_2"/>
    <property type="match status" value="1"/>
</dbReference>
<dbReference type="InterPro" id="IPR006680">
    <property type="entry name" value="Amidohydro-rel"/>
</dbReference>
<accession>A0AA35TQH8</accession>
<dbReference type="InterPro" id="IPR032466">
    <property type="entry name" value="Metal_Hydrolase"/>
</dbReference>
<dbReference type="EMBL" id="CASHTH010003916">
    <property type="protein sequence ID" value="CAI8051277.1"/>
    <property type="molecule type" value="Genomic_DNA"/>
</dbReference>
<dbReference type="GO" id="GO:0001760">
    <property type="term" value="F:aminocarboxymuconate-semialdehyde decarboxylase activity"/>
    <property type="evidence" value="ECO:0007669"/>
    <property type="project" value="UniProtKB-UniRule"/>
</dbReference>
<comment type="caution">
    <text evidence="4">The sequence shown here is derived from an EMBL/GenBank/DDBJ whole genome shotgun (WGS) entry which is preliminary data.</text>
</comment>
<dbReference type="GO" id="GO:0016787">
    <property type="term" value="F:hydrolase activity"/>
    <property type="evidence" value="ECO:0007669"/>
    <property type="project" value="InterPro"/>
</dbReference>
<dbReference type="AlphaFoldDB" id="A0AA35TQH8"/>
<dbReference type="GO" id="GO:0019748">
    <property type="term" value="P:secondary metabolic process"/>
    <property type="evidence" value="ECO:0007669"/>
    <property type="project" value="TreeGrafter"/>
</dbReference>
<dbReference type="Gene3D" id="3.20.20.140">
    <property type="entry name" value="Metal-dependent hydrolases"/>
    <property type="match status" value="1"/>
</dbReference>
<evidence type="ECO:0000313" key="5">
    <source>
        <dbReference type="Proteomes" id="UP001174909"/>
    </source>
</evidence>
<evidence type="ECO:0000259" key="3">
    <source>
        <dbReference type="Pfam" id="PF04909"/>
    </source>
</evidence>
<protein>
    <recommendedName>
        <fullName evidence="2">2-amino-3-carboxymuconate-6-semialdehyde decarboxylase</fullName>
        <ecNumber evidence="2">4.1.1.45</ecNumber>
    </recommendedName>
    <alternativeName>
        <fullName evidence="2">Picolinate carboxylase</fullName>
    </alternativeName>
</protein>
<organism evidence="4 5">
    <name type="scientific">Geodia barretti</name>
    <name type="common">Barrett's horny sponge</name>
    <dbReference type="NCBI Taxonomy" id="519541"/>
    <lineage>
        <taxon>Eukaryota</taxon>
        <taxon>Metazoa</taxon>
        <taxon>Porifera</taxon>
        <taxon>Demospongiae</taxon>
        <taxon>Heteroscleromorpha</taxon>
        <taxon>Tetractinellida</taxon>
        <taxon>Astrophorina</taxon>
        <taxon>Geodiidae</taxon>
        <taxon>Geodia</taxon>
    </lineage>
</organism>
<name>A0AA35TQH8_GEOBA</name>
<keyword evidence="5" id="KW-1185">Reference proteome</keyword>